<keyword evidence="3" id="KW-1185">Reference proteome</keyword>
<accession>A0A9Q3SY84</accession>
<comment type="caution">
    <text evidence="2">The sequence shown here is derived from an EMBL/GenBank/DDBJ whole genome shotgun (WGS) entry which is preliminary data.</text>
</comment>
<dbReference type="AlphaFoldDB" id="A0A9Q3SY84"/>
<proteinExistence type="predicted"/>
<gene>
    <name evidence="1" type="ORF">C122C_0981</name>
    <name evidence="2" type="ORF">KIJ12_06520</name>
</gene>
<dbReference type="RefSeq" id="WP_010015310.1">
    <property type="nucleotide sequence ID" value="NZ_BPKT01000007.1"/>
</dbReference>
<name>A0A9Q3SY84_9LACO</name>
<dbReference type="GeneID" id="61038554"/>
<dbReference type="NCBIfam" id="NF038026">
    <property type="entry name" value="RsaX20_sORF"/>
    <property type="match status" value="1"/>
</dbReference>
<evidence type="ECO:0000313" key="1">
    <source>
        <dbReference type="EMBL" id="CUW11778.1"/>
    </source>
</evidence>
<dbReference type="Proteomes" id="UP000199271">
    <property type="component" value="Unassembled WGS sequence"/>
</dbReference>
<reference evidence="2" key="2">
    <citation type="submission" date="2021-05" db="EMBL/GenBank/DDBJ databases">
        <title>Pangenome of Leuconostoc gelidum warrants species status for Leuconostoc gelidum subsp. gasicomitatum.</title>
        <authorList>
            <person name="Johansson P."/>
            <person name="Sade E."/>
            <person name="Hultman J."/>
            <person name="Auvinen P."/>
            <person name="Bjorkroth J."/>
        </authorList>
    </citation>
    <scope>NUCLEOTIDE SEQUENCE</scope>
    <source>
        <strain evidence="2">A.21.4</strain>
    </source>
</reference>
<evidence type="ECO:0000313" key="2">
    <source>
        <dbReference type="EMBL" id="MBZ5962797.1"/>
    </source>
</evidence>
<reference evidence="1 3" key="1">
    <citation type="submission" date="2015-12" db="EMBL/GenBank/DDBJ databases">
        <authorList>
            <person name="Andreevskaya M."/>
        </authorList>
    </citation>
    <scope>NUCLEOTIDE SEQUENCE [LARGE SCALE GENOMIC DNA]</scope>
    <source>
        <strain evidence="1 3">C122c</strain>
    </source>
</reference>
<dbReference type="InterPro" id="IPR049844">
    <property type="entry name" value="RsaX20-like"/>
</dbReference>
<dbReference type="Proteomes" id="UP000752647">
    <property type="component" value="Unassembled WGS sequence"/>
</dbReference>
<protein>
    <submittedName>
        <fullName evidence="2">Metal homeostasis protein</fullName>
    </submittedName>
</protein>
<evidence type="ECO:0000313" key="3">
    <source>
        <dbReference type="Proteomes" id="UP000199271"/>
    </source>
</evidence>
<dbReference type="EMBL" id="JAHBFI010000016">
    <property type="protein sequence ID" value="MBZ5962797.1"/>
    <property type="molecule type" value="Genomic_DNA"/>
</dbReference>
<organism evidence="2 4">
    <name type="scientific">Leuconostoc gasicomitatum</name>
    <dbReference type="NCBI Taxonomy" id="115778"/>
    <lineage>
        <taxon>Bacteria</taxon>
        <taxon>Bacillati</taxon>
        <taxon>Bacillota</taxon>
        <taxon>Bacilli</taxon>
        <taxon>Lactobacillales</taxon>
        <taxon>Lactobacillaceae</taxon>
        <taxon>Leuconostoc</taxon>
        <taxon>Leuconostoc gelidum group</taxon>
    </lineage>
</organism>
<evidence type="ECO:0000313" key="4">
    <source>
        <dbReference type="Proteomes" id="UP000752647"/>
    </source>
</evidence>
<sequence>MTEKLDIASAARKLKSPNIKTRKRALKAIHDLAKQVKISK</sequence>
<dbReference type="EMBL" id="FBSY01000007">
    <property type="protein sequence ID" value="CUW11778.1"/>
    <property type="molecule type" value="Genomic_DNA"/>
</dbReference>